<organism evidence="3 4">
    <name type="scientific">Thiohalocapsa halophila</name>
    <dbReference type="NCBI Taxonomy" id="69359"/>
    <lineage>
        <taxon>Bacteria</taxon>
        <taxon>Pseudomonadati</taxon>
        <taxon>Pseudomonadota</taxon>
        <taxon>Gammaproteobacteria</taxon>
        <taxon>Chromatiales</taxon>
        <taxon>Chromatiaceae</taxon>
        <taxon>Thiohalocapsa</taxon>
    </lineage>
</organism>
<proteinExistence type="inferred from homology"/>
<dbReference type="RefSeq" id="WP_200235027.1">
    <property type="nucleotide sequence ID" value="NZ_NRRV01000010.1"/>
</dbReference>
<comment type="similarity">
    <text evidence="1">Belongs to the HupH/HyaF family.</text>
</comment>
<accession>A0ABS1CEK4</accession>
<evidence type="ECO:0000313" key="4">
    <source>
        <dbReference type="Proteomes" id="UP000748752"/>
    </source>
</evidence>
<evidence type="ECO:0000256" key="1">
    <source>
        <dbReference type="ARBA" id="ARBA00010832"/>
    </source>
</evidence>
<keyword evidence="4" id="KW-1185">Reference proteome</keyword>
<feature type="domain" description="HupH hydrogenase expression protein C-terminal" evidence="2">
    <location>
        <begin position="23"/>
        <end position="134"/>
    </location>
</feature>
<dbReference type="Gene3D" id="3.30.1370.140">
    <property type="entry name" value="HupH hydrogenase expression protein, C-terminal domain"/>
    <property type="match status" value="1"/>
</dbReference>
<reference evidence="3 4" key="1">
    <citation type="journal article" date="2020" name="Microorganisms">
        <title>Osmotic Adaptation and Compatible Solute Biosynthesis of Phototrophic Bacteria as Revealed from Genome Analyses.</title>
        <authorList>
            <person name="Imhoff J.F."/>
            <person name="Rahn T."/>
            <person name="Kunzel S."/>
            <person name="Keller A."/>
            <person name="Neulinger S.C."/>
        </authorList>
    </citation>
    <scope>NUCLEOTIDE SEQUENCE [LARGE SCALE GENOMIC DNA]</scope>
    <source>
        <strain evidence="3 4">DSM 6210</strain>
    </source>
</reference>
<dbReference type="InterPro" id="IPR038527">
    <property type="entry name" value="HupH_C_sf"/>
</dbReference>
<protein>
    <submittedName>
        <fullName evidence="3">Hydrogenase expression protein HupH</fullName>
    </submittedName>
</protein>
<comment type="caution">
    <text evidence="3">The sequence shown here is derived from an EMBL/GenBank/DDBJ whole genome shotgun (WGS) entry which is preliminary data.</text>
</comment>
<name>A0ABS1CEK4_9GAMM</name>
<dbReference type="InterPro" id="IPR006894">
    <property type="entry name" value="HupH_Hydgase_express_prot_C"/>
</dbReference>
<dbReference type="EMBL" id="NRRV01000010">
    <property type="protein sequence ID" value="MBK1630315.1"/>
    <property type="molecule type" value="Genomic_DNA"/>
</dbReference>
<gene>
    <name evidence="3" type="ORF">CKO31_06045</name>
</gene>
<dbReference type="Proteomes" id="UP000748752">
    <property type="component" value="Unassembled WGS sequence"/>
</dbReference>
<sequence>MAPIGDIPIKIEGEPAPPAEYGNALPVLSQVRHALAQLVQGGEPTQIDLGAMPFGPGDEERLMALLGTGEVTATVDALGLTHIQETAFSGVWIVEYLNTDGQRVALHLEVDHVPQLLRSQPEDLGAALAALNTQLAGAPDAT</sequence>
<evidence type="ECO:0000259" key="2">
    <source>
        <dbReference type="Pfam" id="PF04809"/>
    </source>
</evidence>
<evidence type="ECO:0000313" key="3">
    <source>
        <dbReference type="EMBL" id="MBK1630315.1"/>
    </source>
</evidence>
<dbReference type="Pfam" id="PF04809">
    <property type="entry name" value="HupH_C"/>
    <property type="match status" value="1"/>
</dbReference>